<comment type="caution">
    <text evidence="4">The sequence shown here is derived from an EMBL/GenBank/DDBJ whole genome shotgun (WGS) entry which is preliminary data.</text>
</comment>
<feature type="domain" description="HD-GYP" evidence="3">
    <location>
        <begin position="765"/>
        <end position="974"/>
    </location>
</feature>
<evidence type="ECO:0000256" key="1">
    <source>
        <dbReference type="SAM" id="Phobius"/>
    </source>
</evidence>
<dbReference type="Pfam" id="PF01590">
    <property type="entry name" value="GAF"/>
    <property type="match status" value="1"/>
</dbReference>
<dbReference type="Proteomes" id="UP001595476">
    <property type="component" value="Unassembled WGS sequence"/>
</dbReference>
<dbReference type="Pfam" id="PF00672">
    <property type="entry name" value="HAMP"/>
    <property type="match status" value="1"/>
</dbReference>
<dbReference type="CDD" id="cd00077">
    <property type="entry name" value="HDc"/>
    <property type="match status" value="1"/>
</dbReference>
<name>A0ABV7HHS9_9GAMM</name>
<keyword evidence="1" id="KW-0812">Transmembrane</keyword>
<dbReference type="PANTHER" id="PTHR43155:SF2">
    <property type="entry name" value="CYCLIC DI-GMP PHOSPHODIESTERASE PA4108"/>
    <property type="match status" value="1"/>
</dbReference>
<dbReference type="SUPFAM" id="SSF109604">
    <property type="entry name" value="HD-domain/PDEase-like"/>
    <property type="match status" value="2"/>
</dbReference>
<dbReference type="SUPFAM" id="SSF55781">
    <property type="entry name" value="GAF domain-like"/>
    <property type="match status" value="1"/>
</dbReference>
<dbReference type="EMBL" id="JBHRSZ010000009">
    <property type="protein sequence ID" value="MFC3153420.1"/>
    <property type="molecule type" value="Genomic_DNA"/>
</dbReference>
<dbReference type="Gene3D" id="3.30.450.20">
    <property type="entry name" value="PAS domain"/>
    <property type="match status" value="1"/>
</dbReference>
<accession>A0ABV7HHS9</accession>
<dbReference type="PROSITE" id="PS50885">
    <property type="entry name" value="HAMP"/>
    <property type="match status" value="1"/>
</dbReference>
<dbReference type="InterPro" id="IPR003607">
    <property type="entry name" value="HD/PDEase_dom"/>
</dbReference>
<sequence length="986" mass="111835">MPKLRFSIKIHITTLFLTLIFTLGGVLAWFNYLKVSEILISTSNRLFDHLADEVTDAIENDYFSVISNIKMLAETDLPSRETYMERSQYEAAMIALLDNSPRIAAISLGYADGDYFIIRAIVSEHMKKQFNAPELAHFMVDHIESDESPRKIRRKFLSQSKELINEIIYLDTEYNPTVRPWFTLATKTDKPVTTEPYLFYFIGKLGITISYEDKKTGAVIAADLTLDELSKQLASTYLTPSSQILLIDAEKNLVAYQDIDKVLKFDTSGHLKQSTVADLYAPEIREFLSLSDMDLTSKNAAYKEHSFSLNGTNWFGAMTSIPMSDNHMSLIVLSPEHELLTEATNIRNSSTIITAVILMFALPLTWLLAIRVAKPLTELTSESERIKDLDFQQRPAARSFVSEIDELSKSMNSMRGTINQFIKLVNTVTSEQEHTKILNTVAQETRKAGQAKSVAIYLCNEKQSTLTQACINYKNSHTKDGHTISRNYAIDDQPAVISRCIEQRSLQTNNYTLADTHTPNLVDDIILSTELTSSDIVSIPLLDRKQELIGIMVMVFEREANKASISQSKISFAQALAGFCAESLEKNQLYNDQKQLLESFIKLMAGAIDAKSPYTGGHCQRVPELAKLLTQAACDDSDVFNDFTMNEEEWEALHIASWLHDCGKVTTPEYVVDKATRLETIYNRIHEIRTRVEVLKRDALIEHHQQRVELAQQGVLTEDKEAQLSQALSKTLSALDEEFAFIAECNSGDKFMDQEAIDKLHQIANRTWQRTISDRLGISWIERNLKDAEPETKLPITEKLLDDRVDHLIPRSDNNTLDENNPLGFKMTPPKLKFNRGELHNLSARTGTLTDEERFIINDHIIQTIIMLNELPFPKHLQDVPDIAGNHHERIDGKGYPRQKTGEEMSVQSKVMAIADIFEALTACDRPYKEAKPLSVALKIMKNMANEGHIDPDLFKLFIKSGTYLTYAKRFLETKQIDAINEEDFL</sequence>
<dbReference type="InterPro" id="IPR029016">
    <property type="entry name" value="GAF-like_dom_sf"/>
</dbReference>
<proteinExistence type="predicted"/>
<dbReference type="InterPro" id="IPR003018">
    <property type="entry name" value="GAF"/>
</dbReference>
<keyword evidence="5" id="KW-1185">Reference proteome</keyword>
<gene>
    <name evidence="4" type="ORF">ACFOEK_20435</name>
</gene>
<dbReference type="PROSITE" id="PS51832">
    <property type="entry name" value="HD_GYP"/>
    <property type="match status" value="1"/>
</dbReference>
<feature type="transmembrane region" description="Helical" evidence="1">
    <location>
        <begin position="352"/>
        <end position="373"/>
    </location>
</feature>
<dbReference type="CDD" id="cd06225">
    <property type="entry name" value="HAMP"/>
    <property type="match status" value="1"/>
</dbReference>
<dbReference type="InterPro" id="IPR003660">
    <property type="entry name" value="HAMP_dom"/>
</dbReference>
<dbReference type="Pfam" id="PF13487">
    <property type="entry name" value="HD_5"/>
    <property type="match status" value="1"/>
</dbReference>
<dbReference type="InterPro" id="IPR037522">
    <property type="entry name" value="HD_GYP_dom"/>
</dbReference>
<dbReference type="InterPro" id="IPR029151">
    <property type="entry name" value="Sensor-like_sf"/>
</dbReference>
<evidence type="ECO:0000259" key="2">
    <source>
        <dbReference type="PROSITE" id="PS50885"/>
    </source>
</evidence>
<protein>
    <submittedName>
        <fullName evidence="4">HD domain-containing phosphohydrolase</fullName>
    </submittedName>
</protein>
<dbReference type="SUPFAM" id="SSF103190">
    <property type="entry name" value="Sensory domain-like"/>
    <property type="match status" value="1"/>
</dbReference>
<dbReference type="Gene3D" id="1.10.3210.10">
    <property type="entry name" value="Hypothetical protein af1432"/>
    <property type="match status" value="2"/>
</dbReference>
<dbReference type="PANTHER" id="PTHR43155">
    <property type="entry name" value="CYCLIC DI-GMP PHOSPHODIESTERASE PA4108-RELATED"/>
    <property type="match status" value="1"/>
</dbReference>
<evidence type="ECO:0000313" key="4">
    <source>
        <dbReference type="EMBL" id="MFC3153420.1"/>
    </source>
</evidence>
<keyword evidence="1" id="KW-1133">Transmembrane helix</keyword>
<reference evidence="5" key="1">
    <citation type="journal article" date="2019" name="Int. J. Syst. Evol. Microbiol.">
        <title>The Global Catalogue of Microorganisms (GCM) 10K type strain sequencing project: providing services to taxonomists for standard genome sequencing and annotation.</title>
        <authorList>
            <consortium name="The Broad Institute Genomics Platform"/>
            <consortium name="The Broad Institute Genome Sequencing Center for Infectious Disease"/>
            <person name="Wu L."/>
            <person name="Ma J."/>
        </authorList>
    </citation>
    <scope>NUCLEOTIDE SEQUENCE [LARGE SCALE GENOMIC DNA]</scope>
    <source>
        <strain evidence="5">KCTC 52438</strain>
    </source>
</reference>
<dbReference type="SMART" id="SM00471">
    <property type="entry name" value="HDc"/>
    <property type="match status" value="1"/>
</dbReference>
<feature type="domain" description="HAMP" evidence="2">
    <location>
        <begin position="370"/>
        <end position="423"/>
    </location>
</feature>
<dbReference type="Gene3D" id="6.10.340.10">
    <property type="match status" value="1"/>
</dbReference>
<evidence type="ECO:0000259" key="3">
    <source>
        <dbReference type="PROSITE" id="PS51832"/>
    </source>
</evidence>
<dbReference type="Gene3D" id="3.30.450.40">
    <property type="match status" value="1"/>
</dbReference>
<dbReference type="RefSeq" id="WP_386723340.1">
    <property type="nucleotide sequence ID" value="NZ_JBHRSZ010000009.1"/>
</dbReference>
<dbReference type="SMART" id="SM00304">
    <property type="entry name" value="HAMP"/>
    <property type="match status" value="1"/>
</dbReference>
<keyword evidence="1" id="KW-0472">Membrane</keyword>
<organism evidence="4 5">
    <name type="scientific">Litoribrevibacter euphylliae</name>
    <dbReference type="NCBI Taxonomy" id="1834034"/>
    <lineage>
        <taxon>Bacteria</taxon>
        <taxon>Pseudomonadati</taxon>
        <taxon>Pseudomonadota</taxon>
        <taxon>Gammaproteobacteria</taxon>
        <taxon>Oceanospirillales</taxon>
        <taxon>Oceanospirillaceae</taxon>
        <taxon>Litoribrevibacter</taxon>
    </lineage>
</organism>
<evidence type="ECO:0000313" key="5">
    <source>
        <dbReference type="Proteomes" id="UP001595476"/>
    </source>
</evidence>